<reference evidence="2 3" key="1">
    <citation type="submission" date="2016-10" db="EMBL/GenBank/DDBJ databases">
        <authorList>
            <person name="de Groot N.N."/>
        </authorList>
    </citation>
    <scope>NUCLEOTIDE SEQUENCE [LARGE SCALE GENOMIC DNA]</scope>
    <source>
        <strain evidence="2 3">DSM 19981</strain>
    </source>
</reference>
<name>A0A1I3XCZ5_9PROT</name>
<protein>
    <submittedName>
        <fullName evidence="2">Uncharacterized protein</fullName>
    </submittedName>
</protein>
<evidence type="ECO:0000313" key="2">
    <source>
        <dbReference type="EMBL" id="SFK17438.1"/>
    </source>
</evidence>
<proteinExistence type="predicted"/>
<evidence type="ECO:0000313" key="3">
    <source>
        <dbReference type="Proteomes" id="UP000199473"/>
    </source>
</evidence>
<accession>A0A1I3XCZ5</accession>
<evidence type="ECO:0000256" key="1">
    <source>
        <dbReference type="SAM" id="Phobius"/>
    </source>
</evidence>
<sequence>MRSASAEHLPEAAGLAATMMAGPSPLKAVIVILLVWAVATTVFVGGLGAWVAMWRRWRIR</sequence>
<dbReference type="EMBL" id="FOSQ01000001">
    <property type="protein sequence ID" value="SFK17438.1"/>
    <property type="molecule type" value="Genomic_DNA"/>
</dbReference>
<dbReference type="AlphaFoldDB" id="A0A1I3XCZ5"/>
<keyword evidence="1" id="KW-0472">Membrane</keyword>
<dbReference type="STRING" id="1123062.SAMN02745775_101195"/>
<keyword evidence="1" id="KW-1133">Transmembrane helix</keyword>
<keyword evidence="3" id="KW-1185">Reference proteome</keyword>
<keyword evidence="1" id="KW-0812">Transmembrane</keyword>
<organism evidence="2 3">
    <name type="scientific">Falsiroseomonas stagni DSM 19981</name>
    <dbReference type="NCBI Taxonomy" id="1123062"/>
    <lineage>
        <taxon>Bacteria</taxon>
        <taxon>Pseudomonadati</taxon>
        <taxon>Pseudomonadota</taxon>
        <taxon>Alphaproteobacteria</taxon>
        <taxon>Acetobacterales</taxon>
        <taxon>Roseomonadaceae</taxon>
        <taxon>Falsiroseomonas</taxon>
    </lineage>
</organism>
<dbReference type="Proteomes" id="UP000199473">
    <property type="component" value="Unassembled WGS sequence"/>
</dbReference>
<gene>
    <name evidence="2" type="ORF">SAMN02745775_101195</name>
</gene>
<feature type="transmembrane region" description="Helical" evidence="1">
    <location>
        <begin position="28"/>
        <end position="54"/>
    </location>
</feature>
<dbReference type="RefSeq" id="WP_092954146.1">
    <property type="nucleotide sequence ID" value="NZ_FOSQ01000001.1"/>
</dbReference>